<evidence type="ECO:0000313" key="14">
    <source>
        <dbReference type="Proteomes" id="UP000279833"/>
    </source>
</evidence>
<evidence type="ECO:0000256" key="4">
    <source>
        <dbReference type="ARBA" id="ARBA00022741"/>
    </source>
</evidence>
<dbReference type="EC" id="2.7.11.1" evidence="1"/>
<evidence type="ECO:0000256" key="5">
    <source>
        <dbReference type="ARBA" id="ARBA00022777"/>
    </source>
</evidence>
<dbReference type="PROSITE" id="PS00107">
    <property type="entry name" value="PROTEIN_KINASE_ATP"/>
    <property type="match status" value="1"/>
</dbReference>
<dbReference type="FunFam" id="1.10.510.10:FF:000571">
    <property type="entry name" value="Maternal embryonic leucine zipper kinase"/>
    <property type="match status" value="1"/>
</dbReference>
<evidence type="ECO:0000256" key="6">
    <source>
        <dbReference type="ARBA" id="ARBA00022840"/>
    </source>
</evidence>
<dbReference type="WBParaSite" id="SCUD_0000259901-mRNA-1">
    <property type="protein sequence ID" value="SCUD_0000259901-mRNA-1"/>
    <property type="gene ID" value="SCUD_0000259901"/>
</dbReference>
<dbReference type="Gene3D" id="1.10.510.10">
    <property type="entry name" value="Transferase(Phosphotransferase) domain 1"/>
    <property type="match status" value="1"/>
</dbReference>
<feature type="domain" description="Protein kinase" evidence="12">
    <location>
        <begin position="390"/>
        <end position="579"/>
    </location>
</feature>
<evidence type="ECO:0000313" key="15">
    <source>
        <dbReference type="WBParaSite" id="SCUD_0000259901-mRNA-1"/>
    </source>
</evidence>
<dbReference type="GO" id="GO:0050321">
    <property type="term" value="F:tau-protein kinase activity"/>
    <property type="evidence" value="ECO:0007669"/>
    <property type="project" value="TreeGrafter"/>
</dbReference>
<accession>A0A183JIS5</accession>
<keyword evidence="2" id="KW-0723">Serine/threonine-protein kinase</keyword>
<dbReference type="FunFam" id="3.30.200.20:FF:000003">
    <property type="entry name" value="Non-specific serine/threonine protein kinase"/>
    <property type="match status" value="1"/>
</dbReference>
<sequence length="579" mass="63164">MFQLNALLLFLPLPKYRQTSCTEGEEYNLKIPVSANHSHLSTKSNSHGPSNSQTVAVSSDKPIFHSPVAAVKQHHGIHPRFTPPEDSRASSSTGSATTGGTSVGSQSSGGKDSSSGSDKARLACSSALNKGTRCGSSASSSTEETEAREKRFGSVDLHPLPSVALTAIMNQAMRRSFYAESSVQNAEQLQYATLLSAHKNYGDSSGPIDVKMNAPSVPPSKNDLVNLFSQTPAHANINSVPPSVHSAAIKIDLPNFNQNLPLHLISPNLWPRLICPIHGDNLLAQFSQALCKRKNDISETDSEQEMSNLPVLSTKNEQSLTNITSSTLEESKQDYNNNDSSKQATNATITAPVLGTSVYGMPTMGYFNNVSEPNNNNTVQSNGPQRIGPYYLGPTLGRGNFAVVKLGKHSQLSVKVAIKIMNKDLIGSKNLGKVSRELEAMKRCQHPHIIRLYHVMETESNIFMVTEYASKGEVFDHISLSHAFTEKEARELFWQIVCAIEFCHASGIVHRDLKAENLLLDADFKIKVADFGFCNFFQNDQLLSTHCGSPQYAAPELFKGEPYDGTLADVWVRCKSHNT</sequence>
<feature type="signal peptide" evidence="11">
    <location>
        <begin position="1"/>
        <end position="21"/>
    </location>
</feature>
<keyword evidence="6 9" id="KW-0067">ATP-binding</keyword>
<evidence type="ECO:0000256" key="8">
    <source>
        <dbReference type="ARBA" id="ARBA00048679"/>
    </source>
</evidence>
<name>A0A183JIS5_9TREM</name>
<gene>
    <name evidence="13" type="ORF">SCUD_LOCUS2600</name>
</gene>
<evidence type="ECO:0000256" key="1">
    <source>
        <dbReference type="ARBA" id="ARBA00012513"/>
    </source>
</evidence>
<evidence type="ECO:0000256" key="10">
    <source>
        <dbReference type="SAM" id="MobiDB-lite"/>
    </source>
</evidence>
<feature type="chain" id="PRO_5043140608" description="non-specific serine/threonine protein kinase" evidence="11">
    <location>
        <begin position="22"/>
        <end position="579"/>
    </location>
</feature>
<evidence type="ECO:0000256" key="2">
    <source>
        <dbReference type="ARBA" id="ARBA00022527"/>
    </source>
</evidence>
<comment type="catalytic activity">
    <reaction evidence="7">
        <text>L-threonyl-[protein] + ATP = O-phospho-L-threonyl-[protein] + ADP + H(+)</text>
        <dbReference type="Rhea" id="RHEA:46608"/>
        <dbReference type="Rhea" id="RHEA-COMP:11060"/>
        <dbReference type="Rhea" id="RHEA-COMP:11605"/>
        <dbReference type="ChEBI" id="CHEBI:15378"/>
        <dbReference type="ChEBI" id="CHEBI:30013"/>
        <dbReference type="ChEBI" id="CHEBI:30616"/>
        <dbReference type="ChEBI" id="CHEBI:61977"/>
        <dbReference type="ChEBI" id="CHEBI:456216"/>
        <dbReference type="EC" id="2.7.11.1"/>
    </reaction>
</comment>
<keyword evidence="5" id="KW-0418">Kinase</keyword>
<dbReference type="Pfam" id="PF00069">
    <property type="entry name" value="Pkinase"/>
    <property type="match status" value="1"/>
</dbReference>
<dbReference type="InterPro" id="IPR000719">
    <property type="entry name" value="Prot_kinase_dom"/>
</dbReference>
<reference evidence="13 14" key="2">
    <citation type="submission" date="2018-11" db="EMBL/GenBank/DDBJ databases">
        <authorList>
            <consortium name="Pathogen Informatics"/>
        </authorList>
    </citation>
    <scope>NUCLEOTIDE SEQUENCE [LARGE SCALE GENOMIC DNA]</scope>
    <source>
        <strain evidence="13">Dakar</strain>
        <strain evidence="14">Dakar, Senegal</strain>
    </source>
</reference>
<comment type="catalytic activity">
    <reaction evidence="8">
        <text>L-seryl-[protein] + ATP = O-phospho-L-seryl-[protein] + ADP + H(+)</text>
        <dbReference type="Rhea" id="RHEA:17989"/>
        <dbReference type="Rhea" id="RHEA-COMP:9863"/>
        <dbReference type="Rhea" id="RHEA-COMP:11604"/>
        <dbReference type="ChEBI" id="CHEBI:15378"/>
        <dbReference type="ChEBI" id="CHEBI:29999"/>
        <dbReference type="ChEBI" id="CHEBI:30616"/>
        <dbReference type="ChEBI" id="CHEBI:83421"/>
        <dbReference type="ChEBI" id="CHEBI:456216"/>
        <dbReference type="EC" id="2.7.11.1"/>
    </reaction>
</comment>
<evidence type="ECO:0000256" key="7">
    <source>
        <dbReference type="ARBA" id="ARBA00047899"/>
    </source>
</evidence>
<evidence type="ECO:0000259" key="12">
    <source>
        <dbReference type="PROSITE" id="PS50011"/>
    </source>
</evidence>
<evidence type="ECO:0000256" key="3">
    <source>
        <dbReference type="ARBA" id="ARBA00022679"/>
    </source>
</evidence>
<reference evidence="15" key="1">
    <citation type="submission" date="2016-06" db="UniProtKB">
        <authorList>
            <consortium name="WormBaseParasite"/>
        </authorList>
    </citation>
    <scope>IDENTIFICATION</scope>
</reference>
<dbReference type="EMBL" id="UZAK01002586">
    <property type="protein sequence ID" value="VDO75683.1"/>
    <property type="molecule type" value="Genomic_DNA"/>
</dbReference>
<feature type="region of interest" description="Disordered" evidence="10">
    <location>
        <begin position="71"/>
        <end position="153"/>
    </location>
</feature>
<keyword evidence="11" id="KW-0732">Signal</keyword>
<evidence type="ECO:0000313" key="13">
    <source>
        <dbReference type="EMBL" id="VDO75683.1"/>
    </source>
</evidence>
<dbReference type="InterPro" id="IPR011009">
    <property type="entry name" value="Kinase-like_dom_sf"/>
</dbReference>
<dbReference type="AlphaFoldDB" id="A0A183JIS5"/>
<dbReference type="STRING" id="6186.A0A183JIS5"/>
<dbReference type="Proteomes" id="UP000279833">
    <property type="component" value="Unassembled WGS sequence"/>
</dbReference>
<dbReference type="PROSITE" id="PS00108">
    <property type="entry name" value="PROTEIN_KINASE_ST"/>
    <property type="match status" value="1"/>
</dbReference>
<dbReference type="GO" id="GO:0000226">
    <property type="term" value="P:microtubule cytoskeleton organization"/>
    <property type="evidence" value="ECO:0007669"/>
    <property type="project" value="TreeGrafter"/>
</dbReference>
<evidence type="ECO:0000256" key="9">
    <source>
        <dbReference type="PROSITE-ProRule" id="PRU10141"/>
    </source>
</evidence>
<proteinExistence type="predicted"/>
<evidence type="ECO:0000256" key="11">
    <source>
        <dbReference type="SAM" id="SignalP"/>
    </source>
</evidence>
<dbReference type="InterPro" id="IPR017441">
    <property type="entry name" value="Protein_kinase_ATP_BS"/>
</dbReference>
<dbReference type="GO" id="GO:0005524">
    <property type="term" value="F:ATP binding"/>
    <property type="evidence" value="ECO:0007669"/>
    <property type="project" value="UniProtKB-UniRule"/>
</dbReference>
<keyword evidence="14" id="KW-1185">Reference proteome</keyword>
<dbReference type="PROSITE" id="PS50011">
    <property type="entry name" value="PROTEIN_KINASE_DOM"/>
    <property type="match status" value="1"/>
</dbReference>
<keyword evidence="3" id="KW-0808">Transferase</keyword>
<dbReference type="InterPro" id="IPR008271">
    <property type="entry name" value="Ser/Thr_kinase_AS"/>
</dbReference>
<dbReference type="PANTHER" id="PTHR24346:SF82">
    <property type="entry name" value="KP78A-RELATED"/>
    <property type="match status" value="1"/>
</dbReference>
<dbReference type="PANTHER" id="PTHR24346">
    <property type="entry name" value="MAP/MICROTUBULE AFFINITY-REGULATING KINASE"/>
    <property type="match status" value="1"/>
</dbReference>
<feature type="compositionally biased region" description="Low complexity" evidence="10">
    <location>
        <begin position="90"/>
        <end position="117"/>
    </location>
</feature>
<feature type="region of interest" description="Disordered" evidence="10">
    <location>
        <begin position="38"/>
        <end position="57"/>
    </location>
</feature>
<dbReference type="GO" id="GO:0005737">
    <property type="term" value="C:cytoplasm"/>
    <property type="evidence" value="ECO:0007669"/>
    <property type="project" value="TreeGrafter"/>
</dbReference>
<dbReference type="GO" id="GO:0035556">
    <property type="term" value="P:intracellular signal transduction"/>
    <property type="evidence" value="ECO:0007669"/>
    <property type="project" value="TreeGrafter"/>
</dbReference>
<feature type="binding site" evidence="9">
    <location>
        <position position="419"/>
    </location>
    <ligand>
        <name>ATP</name>
        <dbReference type="ChEBI" id="CHEBI:30616"/>
    </ligand>
</feature>
<dbReference type="SUPFAM" id="SSF56112">
    <property type="entry name" value="Protein kinase-like (PK-like)"/>
    <property type="match status" value="1"/>
</dbReference>
<keyword evidence="4 9" id="KW-0547">Nucleotide-binding</keyword>
<feature type="region of interest" description="Disordered" evidence="10">
    <location>
        <begin position="318"/>
        <end position="346"/>
    </location>
</feature>
<organism evidence="15">
    <name type="scientific">Schistosoma curassoni</name>
    <dbReference type="NCBI Taxonomy" id="6186"/>
    <lineage>
        <taxon>Eukaryota</taxon>
        <taxon>Metazoa</taxon>
        <taxon>Spiralia</taxon>
        <taxon>Lophotrochozoa</taxon>
        <taxon>Platyhelminthes</taxon>
        <taxon>Trematoda</taxon>
        <taxon>Digenea</taxon>
        <taxon>Strigeidida</taxon>
        <taxon>Schistosomatoidea</taxon>
        <taxon>Schistosomatidae</taxon>
        <taxon>Schistosoma</taxon>
    </lineage>
</organism>
<protein>
    <recommendedName>
        <fullName evidence="1">non-specific serine/threonine protein kinase</fullName>
        <ecNumber evidence="1">2.7.11.1</ecNumber>
    </recommendedName>
</protein>
<dbReference type="SMART" id="SM00220">
    <property type="entry name" value="S_TKc"/>
    <property type="match status" value="1"/>
</dbReference>